<evidence type="ECO:0008006" key="3">
    <source>
        <dbReference type="Google" id="ProtNLM"/>
    </source>
</evidence>
<dbReference type="NCBIfam" id="NF041646">
    <property type="entry name" value="VC0807_fam"/>
    <property type="match status" value="1"/>
</dbReference>
<name>A0A077WEF2_9FUNG</name>
<dbReference type="EMBL" id="LK023317">
    <property type="protein sequence ID" value="CDS05529.1"/>
    <property type="molecule type" value="Genomic_DNA"/>
</dbReference>
<feature type="transmembrane region" description="Helical" evidence="1">
    <location>
        <begin position="114"/>
        <end position="133"/>
    </location>
</feature>
<feature type="transmembrane region" description="Helical" evidence="1">
    <location>
        <begin position="145"/>
        <end position="166"/>
    </location>
</feature>
<evidence type="ECO:0000313" key="2">
    <source>
        <dbReference type="EMBL" id="CDS05529.1"/>
    </source>
</evidence>
<gene>
    <name evidence="2" type="ORF">LRAMOSA08057</name>
</gene>
<protein>
    <recommendedName>
        <fullName evidence="3">Transmembrane protein</fullName>
    </recommendedName>
</protein>
<keyword evidence="1" id="KW-0472">Membrane</keyword>
<reference evidence="2" key="1">
    <citation type="journal article" date="2014" name="Genome Announc.">
        <title>De novo whole-genome sequence and genome annotation of Lichtheimia ramosa.</title>
        <authorList>
            <person name="Linde J."/>
            <person name="Schwartze V."/>
            <person name="Binder U."/>
            <person name="Lass-Florl C."/>
            <person name="Voigt K."/>
            <person name="Horn F."/>
        </authorList>
    </citation>
    <scope>NUCLEOTIDE SEQUENCE</scope>
    <source>
        <strain evidence="2">JMRC FSU:6197</strain>
    </source>
</reference>
<feature type="transmembrane region" description="Helical" evidence="1">
    <location>
        <begin position="213"/>
        <end position="236"/>
    </location>
</feature>
<proteinExistence type="predicted"/>
<feature type="transmembrane region" description="Helical" evidence="1">
    <location>
        <begin position="63"/>
        <end position="82"/>
    </location>
</feature>
<accession>A0A077WEF2</accession>
<keyword evidence="1" id="KW-1133">Transmembrane helix</keyword>
<sequence length="307" mass="34993">MNNQSTPHQKHDSISDEERSLFHQEHIGVNTETGEQQQQEHQEPYKPPTWSRRQILIAQARHLLTLLVIDVGLPMAIFYVFRIFTTEIIALICSGIPPLLRVAYVLIRRRRIDVLSMIFVLAFVISGALSAVTGDVRVVLLRESFVTLVIGFLFVVTLIPITTPWFKVYPMTFLVSREMFAASPPVTWTDASGEKHSQQRSDWLYNAIKTYRYFHLGLTAGWGFGLLVEFAIKAALIFTGVPTTQVVLYGNIVLIVIIVGMTIISTLTVFRIRKTIERLEHEWLAVYDHTAKFNENIALSIPQNNQQ</sequence>
<keyword evidence="1" id="KW-0812">Transmembrane</keyword>
<dbReference type="OrthoDB" id="10043543at2759"/>
<evidence type="ECO:0000256" key="1">
    <source>
        <dbReference type="SAM" id="Phobius"/>
    </source>
</evidence>
<feature type="transmembrane region" description="Helical" evidence="1">
    <location>
        <begin position="248"/>
        <end position="270"/>
    </location>
</feature>
<feature type="transmembrane region" description="Helical" evidence="1">
    <location>
        <begin position="88"/>
        <end position="107"/>
    </location>
</feature>
<dbReference type="AlphaFoldDB" id="A0A077WEF2"/>
<organism evidence="2">
    <name type="scientific">Lichtheimia ramosa</name>
    <dbReference type="NCBI Taxonomy" id="688394"/>
    <lineage>
        <taxon>Eukaryota</taxon>
        <taxon>Fungi</taxon>
        <taxon>Fungi incertae sedis</taxon>
        <taxon>Mucoromycota</taxon>
        <taxon>Mucoromycotina</taxon>
        <taxon>Mucoromycetes</taxon>
        <taxon>Mucorales</taxon>
        <taxon>Lichtheimiaceae</taxon>
        <taxon>Lichtheimia</taxon>
    </lineage>
</organism>